<gene>
    <name evidence="1" type="ORF">LSH36_3388g00000</name>
</gene>
<dbReference type="EMBL" id="JAODUP010003396">
    <property type="protein sequence ID" value="KAK2138294.1"/>
    <property type="molecule type" value="Genomic_DNA"/>
</dbReference>
<evidence type="ECO:0000313" key="2">
    <source>
        <dbReference type="Proteomes" id="UP001208570"/>
    </source>
</evidence>
<organism evidence="1 2">
    <name type="scientific">Paralvinella palmiformis</name>
    <dbReference type="NCBI Taxonomy" id="53620"/>
    <lineage>
        <taxon>Eukaryota</taxon>
        <taxon>Metazoa</taxon>
        <taxon>Spiralia</taxon>
        <taxon>Lophotrochozoa</taxon>
        <taxon>Annelida</taxon>
        <taxon>Polychaeta</taxon>
        <taxon>Sedentaria</taxon>
        <taxon>Canalipalpata</taxon>
        <taxon>Terebellida</taxon>
        <taxon>Terebelliformia</taxon>
        <taxon>Alvinellidae</taxon>
        <taxon>Paralvinella</taxon>
    </lineage>
</organism>
<dbReference type="SUPFAM" id="SSF48726">
    <property type="entry name" value="Immunoglobulin"/>
    <property type="match status" value="1"/>
</dbReference>
<dbReference type="InterPro" id="IPR036179">
    <property type="entry name" value="Ig-like_dom_sf"/>
</dbReference>
<proteinExistence type="predicted"/>
<evidence type="ECO:0000313" key="1">
    <source>
        <dbReference type="EMBL" id="KAK2138294.1"/>
    </source>
</evidence>
<sequence length="86" mass="9785">GLVSWNKLEPANRFLQIGIGGSAIFKVSIIARPFPRPNEWHWTFSPSNIYHSVLTHPPDLHMVINDGLAILNITNVTRNHYGTYYV</sequence>
<protein>
    <submittedName>
        <fullName evidence="1">Uncharacterized protein</fullName>
    </submittedName>
</protein>
<dbReference type="AlphaFoldDB" id="A0AAD9MPL9"/>
<dbReference type="Proteomes" id="UP001208570">
    <property type="component" value="Unassembled WGS sequence"/>
</dbReference>
<accession>A0AAD9MPL9</accession>
<reference evidence="1" key="1">
    <citation type="journal article" date="2023" name="Mol. Biol. Evol.">
        <title>Third-Generation Sequencing Reveals the Adaptive Role of the Epigenome in Three Deep-Sea Polychaetes.</title>
        <authorList>
            <person name="Perez M."/>
            <person name="Aroh O."/>
            <person name="Sun Y."/>
            <person name="Lan Y."/>
            <person name="Juniper S.K."/>
            <person name="Young C.R."/>
            <person name="Angers B."/>
            <person name="Qian P.Y."/>
        </authorList>
    </citation>
    <scope>NUCLEOTIDE SEQUENCE</scope>
    <source>
        <strain evidence="1">P08H-3</strain>
    </source>
</reference>
<keyword evidence="2" id="KW-1185">Reference proteome</keyword>
<feature type="non-terminal residue" evidence="1">
    <location>
        <position position="1"/>
    </location>
</feature>
<comment type="caution">
    <text evidence="1">The sequence shown here is derived from an EMBL/GenBank/DDBJ whole genome shotgun (WGS) entry which is preliminary data.</text>
</comment>
<name>A0AAD9MPL9_9ANNE</name>